<comment type="caution">
    <text evidence="14">The sequence shown here is derived from an EMBL/GenBank/DDBJ whole genome shotgun (WGS) entry which is preliminary data.</text>
</comment>
<feature type="chain" id="PRO_5013301504" description="beta-N-acetylhexosaminidase" evidence="11">
    <location>
        <begin position="24"/>
        <end position="1066"/>
    </location>
</feature>
<dbReference type="GO" id="GO:0030203">
    <property type="term" value="P:glycosaminoglycan metabolic process"/>
    <property type="evidence" value="ECO:0007669"/>
    <property type="project" value="TreeGrafter"/>
</dbReference>
<comment type="catalytic activity">
    <reaction evidence="1">
        <text>Hydrolysis of terminal non-reducing N-acetyl-D-hexosamine residues in N-acetyl-beta-D-hexosaminides.</text>
        <dbReference type="EC" id="3.2.1.52"/>
    </reaction>
</comment>
<keyword evidence="5" id="KW-0378">Hydrolase</keyword>
<evidence type="ECO:0000256" key="10">
    <source>
        <dbReference type="SAM" id="Phobius"/>
    </source>
</evidence>
<keyword evidence="15" id="KW-1185">Reference proteome</keyword>
<keyword evidence="10" id="KW-0472">Membrane</keyword>
<evidence type="ECO:0000256" key="4">
    <source>
        <dbReference type="ARBA" id="ARBA00022729"/>
    </source>
</evidence>
<evidence type="ECO:0000259" key="12">
    <source>
        <dbReference type="Pfam" id="PF00728"/>
    </source>
</evidence>
<dbReference type="Pfam" id="PF00728">
    <property type="entry name" value="Glyco_hydro_20"/>
    <property type="match status" value="1"/>
</dbReference>
<feature type="compositionally biased region" description="Basic residues" evidence="9">
    <location>
        <begin position="81"/>
        <end position="92"/>
    </location>
</feature>
<feature type="domain" description="Beta-hexosaminidase eukaryotic type N-terminal" evidence="13">
    <location>
        <begin position="395"/>
        <end position="530"/>
    </location>
</feature>
<keyword evidence="10" id="KW-1133">Transmembrane helix</keyword>
<dbReference type="SUPFAM" id="SSF51445">
    <property type="entry name" value="(Trans)glycosidases"/>
    <property type="match status" value="1"/>
</dbReference>
<dbReference type="Proteomes" id="UP000242188">
    <property type="component" value="Unassembled WGS sequence"/>
</dbReference>
<feature type="active site" description="Proton donor" evidence="8">
    <location>
        <position position="708"/>
    </location>
</feature>
<name>A0A210R6E9_MIZYE</name>
<evidence type="ECO:0000256" key="3">
    <source>
        <dbReference type="ARBA" id="ARBA00012663"/>
    </source>
</evidence>
<dbReference type="Gene3D" id="3.20.20.80">
    <property type="entry name" value="Glycosidases"/>
    <property type="match status" value="1"/>
</dbReference>
<dbReference type="PRINTS" id="PR00738">
    <property type="entry name" value="GLHYDRLASE20"/>
</dbReference>
<dbReference type="InterPro" id="IPR029018">
    <property type="entry name" value="Hex-like_dom2"/>
</dbReference>
<evidence type="ECO:0000256" key="8">
    <source>
        <dbReference type="PIRSR" id="PIRSR625705-1"/>
    </source>
</evidence>
<keyword evidence="7" id="KW-0326">Glycosidase</keyword>
<keyword evidence="10" id="KW-0812">Transmembrane</keyword>
<feature type="signal peptide" evidence="11">
    <location>
        <begin position="1"/>
        <end position="23"/>
    </location>
</feature>
<evidence type="ECO:0000256" key="7">
    <source>
        <dbReference type="ARBA" id="ARBA00023295"/>
    </source>
</evidence>
<dbReference type="FunFam" id="3.20.20.80:FF:000063">
    <property type="entry name" value="Beta-hexosaminidase"/>
    <property type="match status" value="1"/>
</dbReference>
<reference evidence="14 15" key="1">
    <citation type="journal article" date="2017" name="Nat. Ecol. Evol.">
        <title>Scallop genome provides insights into evolution of bilaterian karyotype and development.</title>
        <authorList>
            <person name="Wang S."/>
            <person name="Zhang J."/>
            <person name="Jiao W."/>
            <person name="Li J."/>
            <person name="Xun X."/>
            <person name="Sun Y."/>
            <person name="Guo X."/>
            <person name="Huan P."/>
            <person name="Dong B."/>
            <person name="Zhang L."/>
            <person name="Hu X."/>
            <person name="Sun X."/>
            <person name="Wang J."/>
            <person name="Zhao C."/>
            <person name="Wang Y."/>
            <person name="Wang D."/>
            <person name="Huang X."/>
            <person name="Wang R."/>
            <person name="Lv J."/>
            <person name="Li Y."/>
            <person name="Zhang Z."/>
            <person name="Liu B."/>
            <person name="Lu W."/>
            <person name="Hui Y."/>
            <person name="Liang J."/>
            <person name="Zhou Z."/>
            <person name="Hou R."/>
            <person name="Li X."/>
            <person name="Liu Y."/>
            <person name="Li H."/>
            <person name="Ning X."/>
            <person name="Lin Y."/>
            <person name="Zhao L."/>
            <person name="Xing Q."/>
            <person name="Dou J."/>
            <person name="Li Y."/>
            <person name="Mao J."/>
            <person name="Guo H."/>
            <person name="Dou H."/>
            <person name="Li T."/>
            <person name="Mu C."/>
            <person name="Jiang W."/>
            <person name="Fu Q."/>
            <person name="Fu X."/>
            <person name="Miao Y."/>
            <person name="Liu J."/>
            <person name="Yu Q."/>
            <person name="Li R."/>
            <person name="Liao H."/>
            <person name="Li X."/>
            <person name="Kong Y."/>
            <person name="Jiang Z."/>
            <person name="Chourrout D."/>
            <person name="Li R."/>
            <person name="Bao Z."/>
        </authorList>
    </citation>
    <scope>NUCLEOTIDE SEQUENCE [LARGE SCALE GENOMIC DNA]</scope>
    <source>
        <strain evidence="14 15">PY_sf001</strain>
    </source>
</reference>
<dbReference type="EC" id="3.2.1.52" evidence="3"/>
<dbReference type="SUPFAM" id="SSF55545">
    <property type="entry name" value="beta-N-acetylhexosaminidase-like domain"/>
    <property type="match status" value="1"/>
</dbReference>
<evidence type="ECO:0000256" key="9">
    <source>
        <dbReference type="SAM" id="MobiDB-lite"/>
    </source>
</evidence>
<organism evidence="14 15">
    <name type="scientific">Mizuhopecten yessoensis</name>
    <name type="common">Japanese scallop</name>
    <name type="synonym">Patinopecten yessoensis</name>
    <dbReference type="NCBI Taxonomy" id="6573"/>
    <lineage>
        <taxon>Eukaryota</taxon>
        <taxon>Metazoa</taxon>
        <taxon>Spiralia</taxon>
        <taxon>Lophotrochozoa</taxon>
        <taxon>Mollusca</taxon>
        <taxon>Bivalvia</taxon>
        <taxon>Autobranchia</taxon>
        <taxon>Pteriomorphia</taxon>
        <taxon>Pectinida</taxon>
        <taxon>Pectinoidea</taxon>
        <taxon>Pectinidae</taxon>
        <taxon>Mizuhopecten</taxon>
    </lineage>
</organism>
<evidence type="ECO:0000256" key="2">
    <source>
        <dbReference type="ARBA" id="ARBA00006285"/>
    </source>
</evidence>
<dbReference type="GO" id="GO:0016020">
    <property type="term" value="C:membrane"/>
    <property type="evidence" value="ECO:0007669"/>
    <property type="project" value="TreeGrafter"/>
</dbReference>
<dbReference type="GO" id="GO:0006689">
    <property type="term" value="P:ganglioside catabolic process"/>
    <property type="evidence" value="ECO:0007669"/>
    <property type="project" value="TreeGrafter"/>
</dbReference>
<feature type="transmembrane region" description="Helical" evidence="10">
    <location>
        <begin position="1019"/>
        <end position="1039"/>
    </location>
</feature>
<dbReference type="GO" id="GO:0005975">
    <property type="term" value="P:carbohydrate metabolic process"/>
    <property type="evidence" value="ECO:0007669"/>
    <property type="project" value="InterPro"/>
</dbReference>
<proteinExistence type="inferred from homology"/>
<dbReference type="CDD" id="cd06562">
    <property type="entry name" value="GH20_HexA_HexB-like"/>
    <property type="match status" value="1"/>
</dbReference>
<feature type="region of interest" description="Disordered" evidence="9">
    <location>
        <begin position="70"/>
        <end position="111"/>
    </location>
</feature>
<evidence type="ECO:0000256" key="11">
    <source>
        <dbReference type="SAM" id="SignalP"/>
    </source>
</evidence>
<keyword evidence="4 11" id="KW-0732">Signal</keyword>
<dbReference type="OrthoDB" id="428480at2759"/>
<evidence type="ECO:0000259" key="13">
    <source>
        <dbReference type="Pfam" id="PF14845"/>
    </source>
</evidence>
<dbReference type="InterPro" id="IPR017853">
    <property type="entry name" value="GH"/>
</dbReference>
<dbReference type="InterPro" id="IPR015883">
    <property type="entry name" value="Glyco_hydro_20_cat"/>
</dbReference>
<dbReference type="AlphaFoldDB" id="A0A210R6E9"/>
<evidence type="ECO:0000256" key="5">
    <source>
        <dbReference type="ARBA" id="ARBA00022801"/>
    </source>
</evidence>
<dbReference type="PANTHER" id="PTHR22600">
    <property type="entry name" value="BETA-HEXOSAMINIDASE"/>
    <property type="match status" value="1"/>
</dbReference>
<accession>A0A210R6E9</accession>
<dbReference type="PANTHER" id="PTHR22600:SF21">
    <property type="entry name" value="BETA-HEXOSAMINIDASE A"/>
    <property type="match status" value="1"/>
</dbReference>
<protein>
    <recommendedName>
        <fullName evidence="3">beta-N-acetylhexosaminidase</fullName>
        <ecNumber evidence="3">3.2.1.52</ecNumber>
    </recommendedName>
</protein>
<sequence>MGTPVVITSTVLLLYMFSIPVAPQQANLQQPQAFQVRLPDRQNNEAEPAAAHGKNIEYLNSLLKKRKAKVSNDGIGDKQTLKSRVKRKKKRSKSLDGKLSINKNPSPVNLGKPQDFVQRASIVSQNNQKVVTPGVGGANTGGGANNNVVGGVNNNGVGANNLIENKIKSHLPSAFNNNNNDNDALKRAETNNNVVNSDARVKVIETGGVKQVPRPQDSLPVLSDNIERKSNQDREKPVDVVGGPNMMQDPGQLRADIQANARLNQADAPLRDEKPIQVKNELREVAHDEVHVNSEDEVVEAKDNIVRDNNNQIRVNEQPVHNQENNFQENNRNWQPVINNNPPPMQQHQQQVNKPKKQDSQRIMWDWSDFLINYEQYVMPEQKVRRAPHATTGEPWPMPQYYITSQTKLFRLDREKFHFRISKETCDIIEKAIERYKDYILYDSVQDTYDNLQHAQGSSLEDVYEKYGDEVHTQAGYIDELNIKIRQPCTRLPHDKMDESYDLFIKRTGAFLWANEVWGALRGLETFSQLVFKGTNEELYIRDTVINDYPRFSHRGILLDTARHFLFKDTIFDVLEAMSQNKMNVLHWHIVDDQSFPYQSKVYPDLSDKGAYHPTFVYTHEDLDEIIEYGRMRGIRIMPEFDTPGHTYSWGLSRPDLLTQCYQGTHPVNGYLGPLDPSKNETYRFLKNLFNEVLHVFKDEYIHLGGDEVPMTCWSSNPEVLQLLNKLDGKPDEPINLQNVDPYMYSYDIRKVLEFYEKRLTQDLKEIGRRRKNGVRFVMWQEIMNNNVQLPNDTIIQIWQGDMGDVQRAIDMGYNTIYSTCWYLDLIEYGVKWPKYYNCDPADTSMGYQIDEKKVLGGEACMWAEYVDNENVMTTLWPRASAVAERLWSSKDVKDVDAAGKRLSEHRCRMLSRGLPVGMISGPDYCLRRGHRRDRDNSSNCSVGHCFQSKDTVQIEKINVRVQQRSHNLPVPDCNQIISQGGNMITIAVVIALFIVVIVSIKATGNRMMQGRFCRNKNIFIAFIVVILIYFMCSTSLWMQVLEFKGSFEKRVKSSYSDKGDHFNIP</sequence>
<dbReference type="STRING" id="6573.A0A210R6E9"/>
<evidence type="ECO:0000256" key="6">
    <source>
        <dbReference type="ARBA" id="ARBA00023180"/>
    </source>
</evidence>
<evidence type="ECO:0000256" key="1">
    <source>
        <dbReference type="ARBA" id="ARBA00001231"/>
    </source>
</evidence>
<dbReference type="GO" id="GO:0004563">
    <property type="term" value="F:beta-N-acetylhexosaminidase activity"/>
    <property type="evidence" value="ECO:0007669"/>
    <property type="project" value="UniProtKB-EC"/>
</dbReference>
<feature type="transmembrane region" description="Helical" evidence="10">
    <location>
        <begin position="981"/>
        <end position="999"/>
    </location>
</feature>
<comment type="similarity">
    <text evidence="2">Belongs to the glycosyl hydrolase 20 family.</text>
</comment>
<dbReference type="InterPro" id="IPR029019">
    <property type="entry name" value="HEX_eukaryotic_N"/>
</dbReference>
<evidence type="ECO:0000313" key="15">
    <source>
        <dbReference type="Proteomes" id="UP000242188"/>
    </source>
</evidence>
<dbReference type="InterPro" id="IPR025705">
    <property type="entry name" value="Beta_hexosaminidase_sua/sub"/>
</dbReference>
<dbReference type="GO" id="GO:0005764">
    <property type="term" value="C:lysosome"/>
    <property type="evidence" value="ECO:0007669"/>
    <property type="project" value="TreeGrafter"/>
</dbReference>
<keyword evidence="6" id="KW-0325">Glycoprotein</keyword>
<gene>
    <name evidence="14" type="ORF">KP79_PYT13770</name>
</gene>
<feature type="domain" description="Glycoside hydrolase family 20 catalytic" evidence="12">
    <location>
        <begin position="552"/>
        <end position="890"/>
    </location>
</feature>
<dbReference type="Pfam" id="PF14845">
    <property type="entry name" value="Glycohydro_20b2"/>
    <property type="match status" value="1"/>
</dbReference>
<evidence type="ECO:0000313" key="14">
    <source>
        <dbReference type="EMBL" id="OWF56498.1"/>
    </source>
</evidence>
<dbReference type="Gene3D" id="3.30.379.10">
    <property type="entry name" value="Chitobiase/beta-hexosaminidase domain 2-like"/>
    <property type="match status" value="1"/>
</dbReference>
<dbReference type="EMBL" id="NEDP02000186">
    <property type="protein sequence ID" value="OWF56498.1"/>
    <property type="molecule type" value="Genomic_DNA"/>
</dbReference>